<dbReference type="Pfam" id="PF07997">
    <property type="entry name" value="DUF1694"/>
    <property type="match status" value="1"/>
</dbReference>
<sequence>MTKKDIQDYLDKGMYGAPQIKPDERRKYLGTFRERVVFAMVSIETESTDYDAFCLEQFKKYPTGTLSINANCSLKTQNHFMKLAQQAHINFKMVDSDEDKLASDEIAMVFSLETAINLKDISVKKRNFSLSKKETTDTQPPKQRTGLLTRLFKS</sequence>
<comment type="caution">
    <text evidence="1">The sequence shown here is derived from an EMBL/GenBank/DDBJ whole genome shotgun (WGS) entry which is preliminary data.</text>
</comment>
<accession>A0ABS3HTV1</accession>
<proteinExistence type="predicted"/>
<dbReference type="EMBL" id="JAFLVX010000015">
    <property type="protein sequence ID" value="MBO0476598.1"/>
    <property type="molecule type" value="Genomic_DNA"/>
</dbReference>
<dbReference type="Proteomes" id="UP000664857">
    <property type="component" value="Unassembled WGS sequence"/>
</dbReference>
<reference evidence="1 2" key="1">
    <citation type="submission" date="2021-03" db="EMBL/GenBank/DDBJ databases">
        <title>Enterococcal diversity collection.</title>
        <authorList>
            <person name="Gilmore M.S."/>
            <person name="Schwartzman J."/>
            <person name="Van Tyne D."/>
            <person name="Martin M."/>
            <person name="Earl A.M."/>
            <person name="Manson A.L."/>
            <person name="Straub T."/>
            <person name="Salamzade R."/>
            <person name="Saavedra J."/>
            <person name="Lebreton F."/>
            <person name="Prichula J."/>
            <person name="Schaufler K."/>
            <person name="Gaca A."/>
            <person name="Sgardioli B."/>
            <person name="Wagenaar J."/>
            <person name="Strong T."/>
        </authorList>
    </citation>
    <scope>NUCLEOTIDE SEQUENCE [LARGE SCALE GENOMIC DNA]</scope>
    <source>
        <strain evidence="1 2">DIV0080</strain>
    </source>
</reference>
<dbReference type="PIRSF" id="PIRSF034303">
    <property type="entry name" value="DUF1694"/>
    <property type="match status" value="1"/>
</dbReference>
<keyword evidence="2" id="KW-1185">Reference proteome</keyword>
<protein>
    <submittedName>
        <fullName evidence="1">YueI family protein</fullName>
    </submittedName>
</protein>
<organism evidence="1 2">
    <name type="scientific">Candidatus Vagococcus giribetii</name>
    <dbReference type="NCBI Taxonomy" id="2230876"/>
    <lineage>
        <taxon>Bacteria</taxon>
        <taxon>Bacillati</taxon>
        <taxon>Bacillota</taxon>
        <taxon>Bacilli</taxon>
        <taxon>Lactobacillales</taxon>
        <taxon>Enterococcaceae</taxon>
        <taxon>Vagococcus</taxon>
    </lineage>
</organism>
<evidence type="ECO:0000313" key="1">
    <source>
        <dbReference type="EMBL" id="MBO0476598.1"/>
    </source>
</evidence>
<dbReference type="InterPro" id="IPR029064">
    <property type="entry name" value="Ribosomal_eL30-like_sf"/>
</dbReference>
<name>A0ABS3HTV1_9ENTE</name>
<dbReference type="InterPro" id="IPR012543">
    <property type="entry name" value="DUF1694"/>
</dbReference>
<dbReference type="SUPFAM" id="SSF160515">
    <property type="entry name" value="YueI-like"/>
    <property type="match status" value="1"/>
</dbReference>
<dbReference type="Gene3D" id="3.30.1330.30">
    <property type="match status" value="1"/>
</dbReference>
<evidence type="ECO:0000313" key="2">
    <source>
        <dbReference type="Proteomes" id="UP000664857"/>
    </source>
</evidence>
<dbReference type="RefSeq" id="WP_206965732.1">
    <property type="nucleotide sequence ID" value="NZ_JAFLVX010000015.1"/>
</dbReference>
<gene>
    <name evidence="1" type="ORF">DOK76_05915</name>
</gene>